<proteinExistence type="predicted"/>
<protein>
    <submittedName>
        <fullName evidence="3">Uncharacterized protein</fullName>
    </submittedName>
</protein>
<feature type="compositionally biased region" description="Acidic residues" evidence="1">
    <location>
        <begin position="51"/>
        <end position="65"/>
    </location>
</feature>
<evidence type="ECO:0000256" key="1">
    <source>
        <dbReference type="SAM" id="MobiDB-lite"/>
    </source>
</evidence>
<evidence type="ECO:0000313" key="3">
    <source>
        <dbReference type="WBParaSite" id="PSU_v2.g16810.t1"/>
    </source>
</evidence>
<feature type="region of interest" description="Disordered" evidence="1">
    <location>
        <begin position="46"/>
        <end position="109"/>
    </location>
</feature>
<name>A0A914YBZ7_9BILA</name>
<reference evidence="3" key="1">
    <citation type="submission" date="2022-11" db="UniProtKB">
        <authorList>
            <consortium name="WormBaseParasite"/>
        </authorList>
    </citation>
    <scope>IDENTIFICATION</scope>
</reference>
<sequence length="211" mass="22893">MISSSTTSEEEAEAEDVKNGNSPMPIRRSFLESQTCIDVATLQFLNSHDENSDDENNSDEDDDDNESLHNSSLNGFTSSNRKGQIDSESEDDDDAKSSSAESTSCSENSFEMSSATSFASTLNKADQSQQLTIFSSVEVPPPPPTTTTTTTSTTTTINSTAVARLSPPKMLNIESNYISKRGPTYSQSMDSFLLQKVKNWEGGTVTVVVRN</sequence>
<dbReference type="Proteomes" id="UP000887577">
    <property type="component" value="Unplaced"/>
</dbReference>
<feature type="region of interest" description="Disordered" evidence="1">
    <location>
        <begin position="1"/>
        <end position="29"/>
    </location>
</feature>
<feature type="compositionally biased region" description="Low complexity" evidence="1">
    <location>
        <begin position="97"/>
        <end position="109"/>
    </location>
</feature>
<keyword evidence="2" id="KW-1185">Reference proteome</keyword>
<evidence type="ECO:0000313" key="2">
    <source>
        <dbReference type="Proteomes" id="UP000887577"/>
    </source>
</evidence>
<accession>A0A914YBZ7</accession>
<organism evidence="2 3">
    <name type="scientific">Panagrolaimus superbus</name>
    <dbReference type="NCBI Taxonomy" id="310955"/>
    <lineage>
        <taxon>Eukaryota</taxon>
        <taxon>Metazoa</taxon>
        <taxon>Ecdysozoa</taxon>
        <taxon>Nematoda</taxon>
        <taxon>Chromadorea</taxon>
        <taxon>Rhabditida</taxon>
        <taxon>Tylenchina</taxon>
        <taxon>Panagrolaimomorpha</taxon>
        <taxon>Panagrolaimoidea</taxon>
        <taxon>Panagrolaimidae</taxon>
        <taxon>Panagrolaimus</taxon>
    </lineage>
</organism>
<dbReference type="AlphaFoldDB" id="A0A914YBZ7"/>
<dbReference type="WBParaSite" id="PSU_v2.g16810.t1">
    <property type="protein sequence ID" value="PSU_v2.g16810.t1"/>
    <property type="gene ID" value="PSU_v2.g16810"/>
</dbReference>